<accession>A0AA42BNQ2</accession>
<evidence type="ECO:0000313" key="2">
    <source>
        <dbReference type="EMBL" id="MCP3429937.1"/>
    </source>
</evidence>
<evidence type="ECO:0000313" key="3">
    <source>
        <dbReference type="Proteomes" id="UP001165413"/>
    </source>
</evidence>
<name>A0AA42BNQ2_9ALTE</name>
<evidence type="ECO:0000256" key="1">
    <source>
        <dbReference type="SAM" id="Phobius"/>
    </source>
</evidence>
<dbReference type="Proteomes" id="UP001165413">
    <property type="component" value="Unassembled WGS sequence"/>
</dbReference>
<protein>
    <submittedName>
        <fullName evidence="2">Uncharacterized protein</fullName>
    </submittedName>
</protein>
<dbReference type="EMBL" id="JANATA010000239">
    <property type="protein sequence ID" value="MCP3429937.1"/>
    <property type="molecule type" value="Genomic_DNA"/>
</dbReference>
<reference evidence="2" key="1">
    <citation type="submission" date="2022-07" db="EMBL/GenBank/DDBJ databases">
        <title>Characterization of the Novel Bacterium Alteromonas immobilis LMIT006 and Alteromonas gregis LMIT007.</title>
        <authorList>
            <person name="Lin X."/>
        </authorList>
    </citation>
    <scope>NUCLEOTIDE SEQUENCE</scope>
    <source>
        <strain evidence="2">LMIT007</strain>
    </source>
</reference>
<dbReference type="RefSeq" id="WP_254102761.1">
    <property type="nucleotide sequence ID" value="NZ_JANATA010000239.1"/>
</dbReference>
<dbReference type="AlphaFoldDB" id="A0AA42BNQ2"/>
<sequence>TASVSDDYFFHYKYSDGGELFDTEGYHDGIIGLYGASGADLFGENDTSFAFVRTLSTTEVPEPKGLLLFALFFFAGFQILSAKI</sequence>
<keyword evidence="1" id="KW-0472">Membrane</keyword>
<keyword evidence="1" id="KW-1133">Transmembrane helix</keyword>
<feature type="non-terminal residue" evidence="2">
    <location>
        <position position="84"/>
    </location>
</feature>
<gene>
    <name evidence="2" type="ORF">NLF92_13430</name>
</gene>
<comment type="caution">
    <text evidence="2">The sequence shown here is derived from an EMBL/GenBank/DDBJ whole genome shotgun (WGS) entry which is preliminary data.</text>
</comment>
<feature type="transmembrane region" description="Helical" evidence="1">
    <location>
        <begin position="65"/>
        <end position="82"/>
    </location>
</feature>
<proteinExistence type="predicted"/>
<feature type="non-terminal residue" evidence="2">
    <location>
        <position position="1"/>
    </location>
</feature>
<keyword evidence="1" id="KW-0812">Transmembrane</keyword>
<organism evidence="2 3">
    <name type="scientific">Opacimonas viscosa</name>
    <dbReference type="NCBI Taxonomy" id="2961944"/>
    <lineage>
        <taxon>Bacteria</taxon>
        <taxon>Pseudomonadati</taxon>
        <taxon>Pseudomonadota</taxon>
        <taxon>Gammaproteobacteria</taxon>
        <taxon>Alteromonadales</taxon>
        <taxon>Alteromonadaceae</taxon>
        <taxon>Opacimonas</taxon>
    </lineage>
</organism>
<keyword evidence="3" id="KW-1185">Reference proteome</keyword>